<evidence type="ECO:0000313" key="2">
    <source>
        <dbReference type="EMBL" id="KAJ4845621.1"/>
    </source>
</evidence>
<proteinExistence type="predicted"/>
<accession>A0A9Q0G9J8</accession>
<feature type="compositionally biased region" description="Low complexity" evidence="1">
    <location>
        <begin position="109"/>
        <end position="127"/>
    </location>
</feature>
<keyword evidence="3" id="KW-1185">Reference proteome</keyword>
<evidence type="ECO:0000313" key="3">
    <source>
        <dbReference type="Proteomes" id="UP001141552"/>
    </source>
</evidence>
<gene>
    <name evidence="2" type="ORF">Tsubulata_047235</name>
</gene>
<feature type="region of interest" description="Disordered" evidence="1">
    <location>
        <begin position="83"/>
        <end position="153"/>
    </location>
</feature>
<comment type="caution">
    <text evidence="2">The sequence shown here is derived from an EMBL/GenBank/DDBJ whole genome shotgun (WGS) entry which is preliminary data.</text>
</comment>
<organism evidence="2 3">
    <name type="scientific">Turnera subulata</name>
    <dbReference type="NCBI Taxonomy" id="218843"/>
    <lineage>
        <taxon>Eukaryota</taxon>
        <taxon>Viridiplantae</taxon>
        <taxon>Streptophyta</taxon>
        <taxon>Embryophyta</taxon>
        <taxon>Tracheophyta</taxon>
        <taxon>Spermatophyta</taxon>
        <taxon>Magnoliopsida</taxon>
        <taxon>eudicotyledons</taxon>
        <taxon>Gunneridae</taxon>
        <taxon>Pentapetalae</taxon>
        <taxon>rosids</taxon>
        <taxon>fabids</taxon>
        <taxon>Malpighiales</taxon>
        <taxon>Passifloraceae</taxon>
        <taxon>Turnera</taxon>
    </lineage>
</organism>
<name>A0A9Q0G9J8_9ROSI</name>
<feature type="compositionally biased region" description="Polar residues" evidence="1">
    <location>
        <begin position="26"/>
        <end position="64"/>
    </location>
</feature>
<dbReference type="Proteomes" id="UP001141552">
    <property type="component" value="Unassembled WGS sequence"/>
</dbReference>
<sequence>MSKIVYPVQSFGLADSREDIGGKQSAADNSQPAVILPTQTLQSTNPRLTTRGQPPKAQVTSAPSITLAPHEIPVTFDVSLDGTTAAASKQRTKKGRKVGTSSRSKPQEHSQVSASSSQPKSQSLAPAMSDAPNLSKTITWKRRGREKAREQSAQTVHLALSKRKMDLMDIDVEQIETDGDSAADWLQEINEKHGVEVLGQADMVDFEAIVKDPSRYVVVSLISLLCNVEEQEEEEEKRGERESDCYKNGFVSLYGEPMTGMATKILAYRTK</sequence>
<reference evidence="2" key="1">
    <citation type="submission" date="2022-02" db="EMBL/GenBank/DDBJ databases">
        <authorList>
            <person name="Henning P.M."/>
            <person name="McCubbin A.G."/>
            <person name="Shore J.S."/>
        </authorList>
    </citation>
    <scope>NUCLEOTIDE SEQUENCE</scope>
    <source>
        <strain evidence="2">F60SS</strain>
        <tissue evidence="2">Leaves</tissue>
    </source>
</reference>
<reference evidence="2" key="2">
    <citation type="journal article" date="2023" name="Plants (Basel)">
        <title>Annotation of the Turnera subulata (Passifloraceae) Draft Genome Reveals the S-Locus Evolved after the Divergence of Turneroideae from Passifloroideae in a Stepwise Manner.</title>
        <authorList>
            <person name="Henning P.M."/>
            <person name="Roalson E.H."/>
            <person name="Mir W."/>
            <person name="McCubbin A.G."/>
            <person name="Shore J.S."/>
        </authorList>
    </citation>
    <scope>NUCLEOTIDE SEQUENCE</scope>
    <source>
        <strain evidence="2">F60SS</strain>
    </source>
</reference>
<protein>
    <submittedName>
        <fullName evidence="2">Uncharacterized protein</fullName>
    </submittedName>
</protein>
<evidence type="ECO:0000256" key="1">
    <source>
        <dbReference type="SAM" id="MobiDB-lite"/>
    </source>
</evidence>
<dbReference type="AlphaFoldDB" id="A0A9Q0G9J8"/>
<feature type="region of interest" description="Disordered" evidence="1">
    <location>
        <begin position="17"/>
        <end position="68"/>
    </location>
</feature>
<dbReference type="EMBL" id="JAKUCV010001626">
    <property type="protein sequence ID" value="KAJ4845621.1"/>
    <property type="molecule type" value="Genomic_DNA"/>
</dbReference>